<dbReference type="SUPFAM" id="SSF52096">
    <property type="entry name" value="ClpP/crotonase"/>
    <property type="match status" value="1"/>
</dbReference>
<organism evidence="1">
    <name type="scientific">Polynucleobacter yangtzensis</name>
    <dbReference type="NCBI Taxonomy" id="1743159"/>
    <lineage>
        <taxon>Bacteria</taxon>
        <taxon>Pseudomonadati</taxon>
        <taxon>Pseudomonadota</taxon>
        <taxon>Betaproteobacteria</taxon>
        <taxon>Burkholderiales</taxon>
        <taxon>Burkholderiaceae</taxon>
        <taxon>Polynucleobacter</taxon>
    </lineage>
</organism>
<accession>A0A9C7C600</accession>
<dbReference type="InterPro" id="IPR029045">
    <property type="entry name" value="ClpP/crotonase-like_dom_sf"/>
</dbReference>
<sequence length="226" mass="25105">MRIEGVINADTLQKIQRELLGWKNQDPIPAGLIVLLNSPGGNGEIAMQIGRLLRQKNAQAFVTGHCESACVFILAGGVVRAAKTGTVGVHAGRLTITSRDGEIIKEIDASQSLENSFKLTSFNSMVNQYLFEMGIRNGLIDVMLSYKSKQTYKLTEMEMLEFGIVGFDNEYLRKRGDLFALLPKSERINRIQLYNRTLSVPKLCSSQSNDAFIKCYESVLLGKIPL</sequence>
<proteinExistence type="predicted"/>
<dbReference type="Gene3D" id="3.90.226.10">
    <property type="entry name" value="2-enoyl-CoA Hydratase, Chain A, domain 1"/>
    <property type="match status" value="1"/>
</dbReference>
<dbReference type="Proteomes" id="UP001211097">
    <property type="component" value="Chromosome"/>
</dbReference>
<gene>
    <name evidence="1" type="ORF">PKF023_13960</name>
</gene>
<reference evidence="1" key="1">
    <citation type="submission" date="2022-11" db="EMBL/GenBank/DDBJ databases">
        <title>Complete Genome Sequences of three Polynucleobacter sp. Subcluster PnecC Strains KF022, KF023, and KF032 Isolated from a Shallow Eutrophic Lake in Japan.</title>
        <authorList>
            <person name="Ogata Y."/>
            <person name="Watanabe K."/>
            <person name="Takemine S."/>
            <person name="Shindo C."/>
            <person name="Kurokawa R."/>
            <person name="Suda W."/>
        </authorList>
    </citation>
    <scope>NUCLEOTIDE SEQUENCE</scope>
    <source>
        <strain evidence="1">KF023</strain>
    </source>
</reference>
<dbReference type="AlphaFoldDB" id="A0A9C7C600"/>
<evidence type="ECO:0000313" key="1">
    <source>
        <dbReference type="EMBL" id="BDT77593.1"/>
    </source>
</evidence>
<dbReference type="EMBL" id="AP026973">
    <property type="protein sequence ID" value="BDT77593.1"/>
    <property type="molecule type" value="Genomic_DNA"/>
</dbReference>
<name>A0A9C7C600_9BURK</name>
<protein>
    <submittedName>
        <fullName evidence="1">Uncharacterized protein</fullName>
    </submittedName>
</protein>
<dbReference type="KEGG" id="pyt:PKF023_13960"/>